<dbReference type="EMBL" id="RZYA01000033">
    <property type="protein sequence ID" value="RVU15420.1"/>
    <property type="molecule type" value="Genomic_DNA"/>
</dbReference>
<organism evidence="3 4">
    <name type="scientific">Streptomyces antnestii</name>
    <dbReference type="NCBI Taxonomy" id="2494256"/>
    <lineage>
        <taxon>Bacteria</taxon>
        <taxon>Bacillati</taxon>
        <taxon>Actinomycetota</taxon>
        <taxon>Actinomycetes</taxon>
        <taxon>Kitasatosporales</taxon>
        <taxon>Streptomycetaceae</taxon>
        <taxon>Streptomyces</taxon>
    </lineage>
</organism>
<comment type="caution">
    <text evidence="3">The sequence shown here is derived from an EMBL/GenBank/DDBJ whole genome shotgun (WGS) entry which is preliminary data.</text>
</comment>
<evidence type="ECO:0008006" key="5">
    <source>
        <dbReference type="Google" id="ProtNLM"/>
    </source>
</evidence>
<reference evidence="3 4" key="1">
    <citation type="submission" date="2019-01" db="EMBL/GenBank/DDBJ databases">
        <title>Genome sequences of Streptomyces and Rhizobium isolates collected from root and soil.</title>
        <authorList>
            <person name="Chhettri S."/>
            <person name="Sevigny J.L."/>
            <person name="Sen A."/>
            <person name="Ennis N."/>
            <person name="Tisa L."/>
        </authorList>
    </citation>
    <scope>NUCLEOTIDE SEQUENCE [LARGE SCALE GENOMIC DNA]</scope>
    <source>
        <strain evidence="3 4">San01</strain>
    </source>
</reference>
<sequence>MSAGSPGKKPAPRRRRSMTAVLAVLATATTAAALVSCSTESGNKSSSSVSPRATPPNTASFSGTPPSAMASAAKSAVASAKAEASAAASSASARASEFEASVSAEVERANATAAKELAKVKGQGNATADVALTGKPRSQTGGVFAVVVNITNSTDKKASYAVQVDFKDTDGKVVETRYVGAENLDPGKRAQPLAISRKPPEMKLTAKVAKAQRY</sequence>
<dbReference type="RefSeq" id="WP_127833185.1">
    <property type="nucleotide sequence ID" value="NZ_RZYA01000033.1"/>
</dbReference>
<evidence type="ECO:0000313" key="4">
    <source>
        <dbReference type="Proteomes" id="UP000283128"/>
    </source>
</evidence>
<evidence type="ECO:0000256" key="1">
    <source>
        <dbReference type="SAM" id="MobiDB-lite"/>
    </source>
</evidence>
<dbReference type="OrthoDB" id="4330829at2"/>
<keyword evidence="4" id="KW-1185">Reference proteome</keyword>
<dbReference type="Proteomes" id="UP000283128">
    <property type="component" value="Unassembled WGS sequence"/>
</dbReference>
<accession>A0A3S2V722</accession>
<evidence type="ECO:0000313" key="3">
    <source>
        <dbReference type="EMBL" id="RVU15420.1"/>
    </source>
</evidence>
<feature type="signal peptide" evidence="2">
    <location>
        <begin position="1"/>
        <end position="33"/>
    </location>
</feature>
<protein>
    <recommendedName>
        <fullName evidence="5">Secreted protein</fullName>
    </recommendedName>
</protein>
<proteinExistence type="predicted"/>
<gene>
    <name evidence="3" type="ORF">EOT10_39355</name>
</gene>
<evidence type="ECO:0000256" key="2">
    <source>
        <dbReference type="SAM" id="SignalP"/>
    </source>
</evidence>
<feature type="compositionally biased region" description="Polar residues" evidence="1">
    <location>
        <begin position="37"/>
        <end position="65"/>
    </location>
</feature>
<keyword evidence="2" id="KW-0732">Signal</keyword>
<feature type="chain" id="PRO_5018767088" description="Secreted protein" evidence="2">
    <location>
        <begin position="34"/>
        <end position="214"/>
    </location>
</feature>
<name>A0A3S2V722_9ACTN</name>
<feature type="region of interest" description="Disordered" evidence="1">
    <location>
        <begin position="37"/>
        <end position="75"/>
    </location>
</feature>
<dbReference type="AlphaFoldDB" id="A0A3S2V722"/>